<dbReference type="SUPFAM" id="SSF52029">
    <property type="entry name" value="GroEL apical domain-like"/>
    <property type="match status" value="1"/>
</dbReference>
<protein>
    <recommendedName>
        <fullName evidence="4">60 kDa chaperonin</fullName>
    </recommendedName>
</protein>
<dbReference type="OrthoDB" id="3809447at2"/>
<comment type="function">
    <text evidence="4">Together with its co-chaperonin GroES, plays an essential role in assisting protein folding. The GroEL-GroES system forms a nano-cage that allows encapsulation of the non-native substrate proteins and provides a physical environment optimized to promote and accelerate protein folding.</text>
</comment>
<dbReference type="InterPro" id="IPR027413">
    <property type="entry name" value="GROEL-like_equatorial_sf"/>
</dbReference>
<dbReference type="Pfam" id="PF00118">
    <property type="entry name" value="Cpn60_TCP1"/>
    <property type="match status" value="1"/>
</dbReference>
<dbReference type="AlphaFoldDB" id="A0A3D1JCT9"/>
<dbReference type="GO" id="GO:0140662">
    <property type="term" value="F:ATP-dependent protein folding chaperone"/>
    <property type="evidence" value="ECO:0007669"/>
    <property type="project" value="InterPro"/>
</dbReference>
<name>A0A3D1JCT9_9CHLR</name>
<dbReference type="RefSeq" id="WP_062194545.1">
    <property type="nucleotide sequence ID" value="NZ_DF967965.1"/>
</dbReference>
<dbReference type="STRING" id="229919.GCA_001050195_02593"/>
<evidence type="ECO:0000256" key="1">
    <source>
        <dbReference type="ARBA" id="ARBA00006607"/>
    </source>
</evidence>
<evidence type="ECO:0000313" key="6">
    <source>
        <dbReference type="Proteomes" id="UP000264141"/>
    </source>
</evidence>
<reference evidence="5 6" key="1">
    <citation type="journal article" date="2018" name="Nat. Biotechnol.">
        <title>A standardized bacterial taxonomy based on genome phylogeny substantially revises the tree of life.</title>
        <authorList>
            <person name="Parks D.H."/>
            <person name="Chuvochina M."/>
            <person name="Waite D.W."/>
            <person name="Rinke C."/>
            <person name="Skarshewski A."/>
            <person name="Chaumeil P.A."/>
            <person name="Hugenholtz P."/>
        </authorList>
    </citation>
    <scope>NUCLEOTIDE SEQUENCE [LARGE SCALE GENOMIC DNA]</scope>
    <source>
        <strain evidence="5">UBA8781</strain>
    </source>
</reference>
<dbReference type="InterPro" id="IPR027409">
    <property type="entry name" value="GroEL-like_apical_dom_sf"/>
</dbReference>
<dbReference type="GO" id="GO:0005524">
    <property type="term" value="F:ATP binding"/>
    <property type="evidence" value="ECO:0007669"/>
    <property type="project" value="InterPro"/>
</dbReference>
<dbReference type="Proteomes" id="UP000264141">
    <property type="component" value="Unassembled WGS sequence"/>
</dbReference>
<dbReference type="InterPro" id="IPR001844">
    <property type="entry name" value="Cpn60/GroEL"/>
</dbReference>
<dbReference type="Gene3D" id="1.10.560.10">
    <property type="entry name" value="GroEL-like equatorial domain"/>
    <property type="match status" value="1"/>
</dbReference>
<organism evidence="5 6">
    <name type="scientific">Anaerolinea thermolimosa</name>
    <dbReference type="NCBI Taxonomy" id="229919"/>
    <lineage>
        <taxon>Bacteria</taxon>
        <taxon>Bacillati</taxon>
        <taxon>Chloroflexota</taxon>
        <taxon>Anaerolineae</taxon>
        <taxon>Anaerolineales</taxon>
        <taxon>Anaerolineaceae</taxon>
        <taxon>Anaerolinea</taxon>
    </lineage>
</organism>
<dbReference type="PANTHER" id="PTHR45633">
    <property type="entry name" value="60 KDA HEAT SHOCK PROTEIN, MITOCHONDRIAL"/>
    <property type="match status" value="1"/>
</dbReference>
<evidence type="ECO:0000313" key="5">
    <source>
        <dbReference type="EMBL" id="HCE16399.1"/>
    </source>
</evidence>
<comment type="similarity">
    <text evidence="1 3">Belongs to the chaperonin (HSP60) family.</text>
</comment>
<dbReference type="PRINTS" id="PR00298">
    <property type="entry name" value="CHAPERONIN60"/>
</dbReference>
<evidence type="ECO:0000256" key="3">
    <source>
        <dbReference type="RuleBase" id="RU000418"/>
    </source>
</evidence>
<evidence type="ECO:0000256" key="2">
    <source>
        <dbReference type="ARBA" id="ARBA00023186"/>
    </source>
</evidence>
<dbReference type="InterPro" id="IPR027410">
    <property type="entry name" value="TCP-1-like_intermed_sf"/>
</dbReference>
<accession>A0A3D1JCT9</accession>
<keyword evidence="2" id="KW-0143">Chaperone</keyword>
<dbReference type="EMBL" id="DPBP01000004">
    <property type="protein sequence ID" value="HCE16399.1"/>
    <property type="molecule type" value="Genomic_DNA"/>
</dbReference>
<dbReference type="InterPro" id="IPR002423">
    <property type="entry name" value="Cpn60/GroEL/TCP-1"/>
</dbReference>
<dbReference type="Gene3D" id="3.50.7.10">
    <property type="entry name" value="GroEL"/>
    <property type="match status" value="1"/>
</dbReference>
<comment type="caution">
    <text evidence="5">The sequence shown here is derived from an EMBL/GenBank/DDBJ whole genome shotgun (WGS) entry which is preliminary data.</text>
</comment>
<sequence>MARPPVVVKDFQKPKVVFQPEVRQGMQRGINQIINAIRPTLGPLPRTVAIERIARTDELPELLDSGGTIARRIIQIEGRDEDVGAMFIRHVLWELQEKAGDGTATAAVMFQSIFNQGVQHIVNSGGNAMRMRTYFERCLPPIFEALDRQTRHLQGKNQLAQLAATIINDPPLAKMLGEIFDVIGPFGRLEIRQGRSRELEREYVEGIYWDSGWFSREMMNNPQDLRAELEDAWLLISDLEINEPAELMPLLEMAVGAGVQRLVLIAATLSDRAMSLLTVNKDRITVLGVKSPEIAASKRQAALQDLAILTGGTPFFKAAGDTLNNVRPEHLGRARRVWANRDFFGVIGGRGDPRRLRQHLKELRKTFSATSDKEAREALLARIGRLMGGSATLWVGDITPTAIEQRKELAIRAAEAMRGAMREGVVPGGGVALLACREVLRPYLMKAEDPDEKAVYRILMRALEAPARTLWQNAGFNDIEIMADLRFAPPNFGLDVVHKRIISMAEAGIWDAATVVKAAVHSAVAGAALALTTDVIIHRRRPPESMDTA</sequence>
<comment type="subunit">
    <text evidence="4">Forms a cylinder of 14 subunits composed of two heptameric rings stacked back-to-back. Interacts with the co-chaperonin GroES.</text>
</comment>
<proteinExistence type="inferred from homology"/>
<dbReference type="SUPFAM" id="SSF48592">
    <property type="entry name" value="GroEL equatorial domain-like"/>
    <property type="match status" value="1"/>
</dbReference>
<dbReference type="Gene3D" id="3.30.260.10">
    <property type="entry name" value="TCP-1-like chaperonin intermediate domain"/>
    <property type="match status" value="1"/>
</dbReference>
<gene>
    <name evidence="5" type="ORF">DEQ80_00930</name>
</gene>
<dbReference type="GO" id="GO:0042026">
    <property type="term" value="P:protein refolding"/>
    <property type="evidence" value="ECO:0007669"/>
    <property type="project" value="InterPro"/>
</dbReference>
<evidence type="ECO:0000256" key="4">
    <source>
        <dbReference type="RuleBase" id="RU000419"/>
    </source>
</evidence>